<evidence type="ECO:0000313" key="2">
    <source>
        <dbReference type="EMBL" id="GGF94517.1"/>
    </source>
</evidence>
<reference evidence="2" key="2">
    <citation type="submission" date="2020-09" db="EMBL/GenBank/DDBJ databases">
        <authorList>
            <person name="Sun Q."/>
            <person name="Zhou Y."/>
        </authorList>
    </citation>
    <scope>NUCLEOTIDE SEQUENCE</scope>
    <source>
        <strain evidence="2">CGMCC 1.15758</strain>
    </source>
</reference>
<sequence>MQTIYFPLVKYMQFMFGADSHSNFDLSVMLTKVFYPEQWYIEKGTQQWPLITDLYFNWYGMWLGWLPLVLYAAIISKLYKCFCEANLLLWPVYLLEFFRIFTTLRSTLIPWDIFVMLFFYLLIYFIIGKAVYVKKQNN</sequence>
<comment type="caution">
    <text evidence="2">The sequence shown here is derived from an EMBL/GenBank/DDBJ whole genome shotgun (WGS) entry which is preliminary data.</text>
</comment>
<proteinExistence type="predicted"/>
<organism evidence="2 3">
    <name type="scientific">Cysteiniphilum litorale</name>
    <dbReference type="NCBI Taxonomy" id="2056700"/>
    <lineage>
        <taxon>Bacteria</taxon>
        <taxon>Pseudomonadati</taxon>
        <taxon>Pseudomonadota</taxon>
        <taxon>Gammaproteobacteria</taxon>
        <taxon>Thiotrichales</taxon>
        <taxon>Fastidiosibacteraceae</taxon>
        <taxon>Cysteiniphilum</taxon>
    </lineage>
</organism>
<dbReference type="Proteomes" id="UP000636949">
    <property type="component" value="Unassembled WGS sequence"/>
</dbReference>
<feature type="transmembrane region" description="Helical" evidence="1">
    <location>
        <begin position="56"/>
        <end position="74"/>
    </location>
</feature>
<name>A0A8J3E810_9GAMM</name>
<evidence type="ECO:0000256" key="1">
    <source>
        <dbReference type="SAM" id="Phobius"/>
    </source>
</evidence>
<gene>
    <name evidence="2" type="ORF">GCM10010995_09700</name>
</gene>
<accession>A0A8J3E810</accession>
<dbReference type="EMBL" id="BMJS01000007">
    <property type="protein sequence ID" value="GGF94517.1"/>
    <property type="molecule type" value="Genomic_DNA"/>
</dbReference>
<keyword evidence="3" id="KW-1185">Reference proteome</keyword>
<feature type="transmembrane region" description="Helical" evidence="1">
    <location>
        <begin position="113"/>
        <end position="132"/>
    </location>
</feature>
<keyword evidence="1" id="KW-0472">Membrane</keyword>
<dbReference type="AlphaFoldDB" id="A0A8J3E810"/>
<keyword evidence="1" id="KW-1133">Transmembrane helix</keyword>
<evidence type="ECO:0000313" key="3">
    <source>
        <dbReference type="Proteomes" id="UP000636949"/>
    </source>
</evidence>
<protein>
    <submittedName>
        <fullName evidence="2">Uncharacterized protein</fullName>
    </submittedName>
</protein>
<feature type="transmembrane region" description="Helical" evidence="1">
    <location>
        <begin position="81"/>
        <end position="101"/>
    </location>
</feature>
<reference evidence="2" key="1">
    <citation type="journal article" date="2014" name="Int. J. Syst. Evol. Microbiol.">
        <title>Complete genome sequence of Corynebacterium casei LMG S-19264T (=DSM 44701T), isolated from a smear-ripened cheese.</title>
        <authorList>
            <consortium name="US DOE Joint Genome Institute (JGI-PGF)"/>
            <person name="Walter F."/>
            <person name="Albersmeier A."/>
            <person name="Kalinowski J."/>
            <person name="Ruckert C."/>
        </authorList>
    </citation>
    <scope>NUCLEOTIDE SEQUENCE</scope>
    <source>
        <strain evidence="2">CGMCC 1.15758</strain>
    </source>
</reference>
<keyword evidence="1" id="KW-0812">Transmembrane</keyword>